<dbReference type="Pfam" id="PF08240">
    <property type="entry name" value="ADH_N"/>
    <property type="match status" value="1"/>
</dbReference>
<dbReference type="RefSeq" id="WP_169263942.1">
    <property type="nucleotide sequence ID" value="NZ_CAWOXK010000001.1"/>
</dbReference>
<keyword evidence="5" id="KW-0560">Oxidoreductase</keyword>
<keyword evidence="9" id="KW-1185">Reference proteome</keyword>
<evidence type="ECO:0000256" key="2">
    <source>
        <dbReference type="ARBA" id="ARBA00008072"/>
    </source>
</evidence>
<dbReference type="Gene3D" id="3.90.180.10">
    <property type="entry name" value="Medium-chain alcohol dehydrogenases, catalytic domain"/>
    <property type="match status" value="1"/>
</dbReference>
<comment type="similarity">
    <text evidence="2">Belongs to the zinc-containing alcohol dehydrogenase family.</text>
</comment>
<reference evidence="8 9" key="1">
    <citation type="submission" date="2018-06" db="EMBL/GenBank/DDBJ databases">
        <title>Comparative genomics of Brasilonema spp. strains.</title>
        <authorList>
            <person name="Alvarenga D.O."/>
            <person name="Fiore M.F."/>
            <person name="Varani A.M."/>
        </authorList>
    </citation>
    <scope>NUCLEOTIDE SEQUENCE [LARGE SCALE GENOMIC DNA]</scope>
    <source>
        <strain evidence="8 9">CENA114</strain>
    </source>
</reference>
<dbReference type="Gene3D" id="3.40.50.720">
    <property type="entry name" value="NAD(P)-binding Rossmann-like Domain"/>
    <property type="match status" value="1"/>
</dbReference>
<name>A0A856M628_9CYAN</name>
<dbReference type="EMBL" id="CP030118">
    <property type="protein sequence ID" value="QDL06625.1"/>
    <property type="molecule type" value="Genomic_DNA"/>
</dbReference>
<evidence type="ECO:0000256" key="1">
    <source>
        <dbReference type="ARBA" id="ARBA00001947"/>
    </source>
</evidence>
<feature type="domain" description="Alcohol dehydrogenase-like N-terminal" evidence="7">
    <location>
        <begin position="24"/>
        <end position="127"/>
    </location>
</feature>
<dbReference type="GO" id="GO:0046872">
    <property type="term" value="F:metal ion binding"/>
    <property type="evidence" value="ECO:0007669"/>
    <property type="project" value="UniProtKB-KW"/>
</dbReference>
<feature type="domain" description="Alcohol dehydrogenase-like C-terminal" evidence="6">
    <location>
        <begin position="166"/>
        <end position="277"/>
    </location>
</feature>
<keyword evidence="4" id="KW-0862">Zinc</keyword>
<keyword evidence="3" id="KW-0479">Metal-binding</keyword>
<dbReference type="KEGG" id="bsen:DP114_00710"/>
<dbReference type="PANTHER" id="PTHR43350:SF2">
    <property type="entry name" value="GROES-LIKE ZINC-BINDING ALCOHOL DEHYDROGENASE FAMILY PROTEIN"/>
    <property type="match status" value="1"/>
</dbReference>
<dbReference type="InterPro" id="IPR013149">
    <property type="entry name" value="ADH-like_C"/>
</dbReference>
<organism evidence="8 9">
    <name type="scientific">Brasilonema sennae CENA114</name>
    <dbReference type="NCBI Taxonomy" id="415709"/>
    <lineage>
        <taxon>Bacteria</taxon>
        <taxon>Bacillati</taxon>
        <taxon>Cyanobacteriota</taxon>
        <taxon>Cyanophyceae</taxon>
        <taxon>Nostocales</taxon>
        <taxon>Scytonemataceae</taxon>
        <taxon>Brasilonema</taxon>
        <taxon>Bromeliae group (in: Brasilonema)</taxon>
    </lineage>
</organism>
<proteinExistence type="inferred from homology"/>
<dbReference type="Pfam" id="PF00107">
    <property type="entry name" value="ADH_zinc_N"/>
    <property type="match status" value="1"/>
</dbReference>
<evidence type="ECO:0000313" key="9">
    <source>
        <dbReference type="Proteomes" id="UP000503129"/>
    </source>
</evidence>
<evidence type="ECO:0000259" key="7">
    <source>
        <dbReference type="Pfam" id="PF08240"/>
    </source>
</evidence>
<dbReference type="SUPFAM" id="SSF50129">
    <property type="entry name" value="GroES-like"/>
    <property type="match status" value="1"/>
</dbReference>
<sequence length="317" mass="34307">MQGIWLENNQLQLRTNIPIPEPPPGEALVRVLCAGVCNTDLELKRGYYPYTGILGHEFVGVVEQGPQHLVNQRVVGEINAVCGQCRFCRSGQPTHCENRTVLGIVNRNGAFAEYLCLPIQNLHPVPENIPTEVATFTEPLAAALEIQQQVQLRPDDRVLVIGDGKLGQLVAQTLALTGCDLLVVGRHQDKLAHLEARGIKTGFADTVTDRAFDISVECTGNSEGFALAHRALRPRGTLVLKSTYAGKLSLDASSLVVDEITLIGSRCGPFAPALELLAQEKVDVKSLINACYPLADGLAAFERAQTKGVLKVLLEMS</sequence>
<dbReference type="PANTHER" id="PTHR43350">
    <property type="entry name" value="NAD-DEPENDENT ALCOHOL DEHYDROGENASE"/>
    <property type="match status" value="1"/>
</dbReference>
<dbReference type="InterPro" id="IPR013154">
    <property type="entry name" value="ADH-like_N"/>
</dbReference>
<evidence type="ECO:0000256" key="5">
    <source>
        <dbReference type="ARBA" id="ARBA00023002"/>
    </source>
</evidence>
<comment type="cofactor">
    <cofactor evidence="1">
        <name>Zn(2+)</name>
        <dbReference type="ChEBI" id="CHEBI:29105"/>
    </cofactor>
</comment>
<evidence type="ECO:0000313" key="8">
    <source>
        <dbReference type="EMBL" id="QDL06625.1"/>
    </source>
</evidence>
<protein>
    <submittedName>
        <fullName evidence="8">Alcohol dehydrogenase</fullName>
    </submittedName>
</protein>
<dbReference type="InterPro" id="IPR036291">
    <property type="entry name" value="NAD(P)-bd_dom_sf"/>
</dbReference>
<dbReference type="SUPFAM" id="SSF51735">
    <property type="entry name" value="NAD(P)-binding Rossmann-fold domains"/>
    <property type="match status" value="1"/>
</dbReference>
<dbReference type="CDD" id="cd08242">
    <property type="entry name" value="MDR_like"/>
    <property type="match status" value="1"/>
</dbReference>
<evidence type="ECO:0000256" key="4">
    <source>
        <dbReference type="ARBA" id="ARBA00022833"/>
    </source>
</evidence>
<evidence type="ECO:0000256" key="3">
    <source>
        <dbReference type="ARBA" id="ARBA00022723"/>
    </source>
</evidence>
<dbReference type="GO" id="GO:0016491">
    <property type="term" value="F:oxidoreductase activity"/>
    <property type="evidence" value="ECO:0007669"/>
    <property type="project" value="UniProtKB-KW"/>
</dbReference>
<dbReference type="AlphaFoldDB" id="A0A856M628"/>
<accession>A0A856M628</accession>
<dbReference type="InterPro" id="IPR011032">
    <property type="entry name" value="GroES-like_sf"/>
</dbReference>
<gene>
    <name evidence="8" type="ORF">DP114_00710</name>
</gene>
<dbReference type="Proteomes" id="UP000503129">
    <property type="component" value="Chromosome"/>
</dbReference>
<evidence type="ECO:0000259" key="6">
    <source>
        <dbReference type="Pfam" id="PF00107"/>
    </source>
</evidence>